<keyword evidence="10" id="KW-1185">Reference proteome</keyword>
<dbReference type="PANTHER" id="PTHR33908">
    <property type="entry name" value="MANNOSYLTRANSFERASE YKCB-RELATED"/>
    <property type="match status" value="1"/>
</dbReference>
<keyword evidence="2" id="KW-1003">Cell membrane</keyword>
<dbReference type="InterPro" id="IPR050297">
    <property type="entry name" value="LipidA_mod_glycosyltrf_83"/>
</dbReference>
<comment type="subcellular location">
    <subcellularLocation>
        <location evidence="1">Cell membrane</location>
        <topology evidence="1">Multi-pass membrane protein</topology>
    </subcellularLocation>
</comment>
<protein>
    <recommendedName>
        <fullName evidence="11">Glycosyltransferase RgtA/B/C/D-like domain-containing protein</fullName>
    </recommendedName>
</protein>
<evidence type="ECO:0000313" key="9">
    <source>
        <dbReference type="EMBL" id="EHL79076.1"/>
    </source>
</evidence>
<keyword evidence="4" id="KW-0808">Transferase</keyword>
<evidence type="ECO:0000256" key="6">
    <source>
        <dbReference type="ARBA" id="ARBA00022989"/>
    </source>
</evidence>
<sequence>MPTIHKRNIIGYVFLFLLTEAILLFYLYQTGKQFFRITPDGQLYFNIAENFVKGNGMINTVRKEDIIVPPLFSIFLVPFAFFHSAKLFILFQYVVYGFNGVLLAFLGEQLFHRFKSGMAAGLLYAVHPVLLLNGPQYLLTETLFITFILLILYSILRFIRDEKKTKWLITSVALLSASLLFRPHLMYVFLLLGLLWLLYWRTKKLRAATILAFLIPVVCLAANGLHNWSLHGKFVLLENYSGQNLYIANNPHTKVAFFATTIVDQFVEPEYFSYSRLSLSEKSELLKEKAVHYMLSYPGETIKRLVLKTGLFFQGIDALDWMTLFISIAGIIWSLWKEKKMRLEILFLILFILGFAVLTSLGLLVGGQRYRVPIIPVYLLFGGYFLSSLLPRQLFRGK</sequence>
<feature type="transmembrane region" description="Helical" evidence="8">
    <location>
        <begin position="370"/>
        <end position="390"/>
    </location>
</feature>
<dbReference type="GO" id="GO:0016763">
    <property type="term" value="F:pentosyltransferase activity"/>
    <property type="evidence" value="ECO:0007669"/>
    <property type="project" value="TreeGrafter"/>
</dbReference>
<accession>G9QID7</accession>
<evidence type="ECO:0008006" key="11">
    <source>
        <dbReference type="Google" id="ProtNLM"/>
    </source>
</evidence>
<evidence type="ECO:0000256" key="7">
    <source>
        <dbReference type="ARBA" id="ARBA00023136"/>
    </source>
</evidence>
<feature type="transmembrane region" description="Helical" evidence="8">
    <location>
        <begin position="9"/>
        <end position="28"/>
    </location>
</feature>
<feature type="transmembrane region" description="Helical" evidence="8">
    <location>
        <begin position="87"/>
        <end position="107"/>
    </location>
</feature>
<feature type="transmembrane region" description="Helical" evidence="8">
    <location>
        <begin position="179"/>
        <end position="200"/>
    </location>
</feature>
<keyword evidence="5 8" id="KW-0812">Transmembrane</keyword>
<keyword evidence="7 8" id="KW-0472">Membrane</keyword>
<reference evidence="9 10" key="1">
    <citation type="submission" date="2011-09" db="EMBL/GenBank/DDBJ databases">
        <title>The Genome Sequence of Bacillus smithii 7_3_47FAA.</title>
        <authorList>
            <consortium name="The Broad Institute Genome Sequencing Platform"/>
            <person name="Earl A."/>
            <person name="Ward D."/>
            <person name="Feldgarden M."/>
            <person name="Gevers D."/>
            <person name="Daigneault M."/>
            <person name="Strauss J."/>
            <person name="Allen-Vercoe E."/>
            <person name="Young S.K."/>
            <person name="Zeng Q."/>
            <person name="Gargeya S."/>
            <person name="Fitzgerald M."/>
            <person name="Haas B."/>
            <person name="Abouelleil A."/>
            <person name="Alvarado L."/>
            <person name="Arachchi H.M."/>
            <person name="Berlin A."/>
            <person name="Brown A."/>
            <person name="Chapman S.B."/>
            <person name="Chen Z."/>
            <person name="Dunbar C."/>
            <person name="Freedman E."/>
            <person name="Gearin G."/>
            <person name="Goldberg J."/>
            <person name="Griggs A."/>
            <person name="Gujja S."/>
            <person name="Heiman D."/>
            <person name="Howarth C."/>
            <person name="Larson L."/>
            <person name="Lui A."/>
            <person name="MacDonald P.J.P."/>
            <person name="Montmayeur A."/>
            <person name="Murphy C."/>
            <person name="Neiman D."/>
            <person name="Pearson M."/>
            <person name="Priest M."/>
            <person name="Roberts A."/>
            <person name="Saif S."/>
            <person name="Shea T."/>
            <person name="Shenoy N."/>
            <person name="Sisk P."/>
            <person name="Stolte C."/>
            <person name="Sykes S."/>
            <person name="Wortman J."/>
            <person name="Nusbaum C."/>
            <person name="Birren B."/>
        </authorList>
    </citation>
    <scope>NUCLEOTIDE SEQUENCE [LARGE SCALE GENOMIC DNA]</scope>
    <source>
        <strain evidence="9 10">7_3_47FAA</strain>
    </source>
</reference>
<dbReference type="HOGENOM" id="CLU_620707_0_0_9"/>
<dbReference type="AlphaFoldDB" id="G9QID7"/>
<dbReference type="PANTHER" id="PTHR33908:SF11">
    <property type="entry name" value="MEMBRANE PROTEIN"/>
    <property type="match status" value="1"/>
</dbReference>
<evidence type="ECO:0000256" key="5">
    <source>
        <dbReference type="ARBA" id="ARBA00022692"/>
    </source>
</evidence>
<evidence type="ECO:0000256" key="2">
    <source>
        <dbReference type="ARBA" id="ARBA00022475"/>
    </source>
</evidence>
<evidence type="ECO:0000256" key="8">
    <source>
        <dbReference type="SAM" id="Phobius"/>
    </source>
</evidence>
<feature type="transmembrane region" description="Helical" evidence="8">
    <location>
        <begin position="66"/>
        <end position="82"/>
    </location>
</feature>
<feature type="transmembrane region" description="Helical" evidence="8">
    <location>
        <begin position="138"/>
        <end position="159"/>
    </location>
</feature>
<dbReference type="EMBL" id="ACWF01000033">
    <property type="protein sequence ID" value="EHL79076.1"/>
    <property type="molecule type" value="Genomic_DNA"/>
</dbReference>
<dbReference type="PATRIC" id="fig|665952.3.peg.725"/>
<keyword evidence="3" id="KW-0328">Glycosyltransferase</keyword>
<keyword evidence="6 8" id="KW-1133">Transmembrane helix</keyword>
<organism evidence="9 10">
    <name type="scientific">Bacillus smithii 7_3_47FAA</name>
    <dbReference type="NCBI Taxonomy" id="665952"/>
    <lineage>
        <taxon>Bacteria</taxon>
        <taxon>Bacillati</taxon>
        <taxon>Bacillota</taxon>
        <taxon>Bacilli</taxon>
        <taxon>Bacillales</taxon>
        <taxon>Bacillaceae</taxon>
        <taxon>Bacillus</taxon>
    </lineage>
</organism>
<name>G9QID7_9BACI</name>
<evidence type="ECO:0000256" key="3">
    <source>
        <dbReference type="ARBA" id="ARBA00022676"/>
    </source>
</evidence>
<dbReference type="GO" id="GO:0005886">
    <property type="term" value="C:plasma membrane"/>
    <property type="evidence" value="ECO:0007669"/>
    <property type="project" value="UniProtKB-SubCell"/>
</dbReference>
<feature type="transmembrane region" description="Helical" evidence="8">
    <location>
        <begin position="207"/>
        <end position="226"/>
    </location>
</feature>
<proteinExistence type="predicted"/>
<feature type="transmembrane region" description="Helical" evidence="8">
    <location>
        <begin position="343"/>
        <end position="364"/>
    </location>
</feature>
<dbReference type="RefSeq" id="WP_003353002.1">
    <property type="nucleotide sequence ID" value="NZ_JH414743.1"/>
</dbReference>
<evidence type="ECO:0000256" key="1">
    <source>
        <dbReference type="ARBA" id="ARBA00004651"/>
    </source>
</evidence>
<gene>
    <name evidence="9" type="ORF">HMPREF1015_02228</name>
</gene>
<feature type="transmembrane region" description="Helical" evidence="8">
    <location>
        <begin position="318"/>
        <end position="336"/>
    </location>
</feature>
<comment type="caution">
    <text evidence="9">The sequence shown here is derived from an EMBL/GenBank/DDBJ whole genome shotgun (WGS) entry which is preliminary data.</text>
</comment>
<evidence type="ECO:0000256" key="4">
    <source>
        <dbReference type="ARBA" id="ARBA00022679"/>
    </source>
</evidence>
<evidence type="ECO:0000313" key="10">
    <source>
        <dbReference type="Proteomes" id="UP000011747"/>
    </source>
</evidence>
<dbReference type="GO" id="GO:0009103">
    <property type="term" value="P:lipopolysaccharide biosynthetic process"/>
    <property type="evidence" value="ECO:0007669"/>
    <property type="project" value="UniProtKB-ARBA"/>
</dbReference>
<dbReference type="Proteomes" id="UP000011747">
    <property type="component" value="Unassembled WGS sequence"/>
</dbReference>